<organism evidence="2 4">
    <name type="scientific">Dracunculus medinensis</name>
    <name type="common">Guinea worm</name>
    <dbReference type="NCBI Taxonomy" id="318479"/>
    <lineage>
        <taxon>Eukaryota</taxon>
        <taxon>Metazoa</taxon>
        <taxon>Ecdysozoa</taxon>
        <taxon>Nematoda</taxon>
        <taxon>Chromadorea</taxon>
        <taxon>Rhabditida</taxon>
        <taxon>Spirurina</taxon>
        <taxon>Dracunculoidea</taxon>
        <taxon>Dracunculidae</taxon>
        <taxon>Dracunculus</taxon>
    </lineage>
</organism>
<evidence type="ECO:0000313" key="2">
    <source>
        <dbReference type="Proteomes" id="UP000038040"/>
    </source>
</evidence>
<dbReference type="WBParaSite" id="DME_0001005601-mRNA-1">
    <property type="protein sequence ID" value="DME_0001005601-mRNA-1"/>
    <property type="gene ID" value="DME_0001005601"/>
</dbReference>
<evidence type="ECO:0000313" key="1">
    <source>
        <dbReference type="EMBL" id="VDN53610.1"/>
    </source>
</evidence>
<reference evidence="1 3" key="2">
    <citation type="submission" date="2018-11" db="EMBL/GenBank/DDBJ databases">
        <authorList>
            <consortium name="Pathogen Informatics"/>
        </authorList>
    </citation>
    <scope>NUCLEOTIDE SEQUENCE [LARGE SCALE GENOMIC DNA]</scope>
</reference>
<name>A0A0N4UPZ4_DRAME</name>
<dbReference type="Proteomes" id="UP000274756">
    <property type="component" value="Unassembled WGS sequence"/>
</dbReference>
<protein>
    <submittedName>
        <fullName evidence="1 4">Uncharacterized protein</fullName>
    </submittedName>
</protein>
<accession>A0A0N4UPZ4</accession>
<dbReference type="AlphaFoldDB" id="A0A0N4UPZ4"/>
<dbReference type="Proteomes" id="UP000038040">
    <property type="component" value="Unplaced"/>
</dbReference>
<proteinExistence type="predicted"/>
<gene>
    <name evidence="1" type="ORF">DME_LOCUS3583</name>
</gene>
<reference evidence="4" key="1">
    <citation type="submission" date="2017-02" db="UniProtKB">
        <authorList>
            <consortium name="WormBaseParasite"/>
        </authorList>
    </citation>
    <scope>IDENTIFICATION</scope>
</reference>
<dbReference type="EMBL" id="UYYG01000153">
    <property type="protein sequence ID" value="VDN53610.1"/>
    <property type="molecule type" value="Genomic_DNA"/>
</dbReference>
<sequence length="106" mass="12607">MCVFSPITALPQLYMLGTPVHEGDENAQLSVNEEIAYSSKKDYLLSWLNDVKKLFAEKSLPVDRMYRRERARKMARNKYQTLGYAMPLPKLRKRMKYDFLYNRSDY</sequence>
<evidence type="ECO:0000313" key="4">
    <source>
        <dbReference type="WBParaSite" id="DME_0001005601-mRNA-1"/>
    </source>
</evidence>
<keyword evidence="3" id="KW-1185">Reference proteome</keyword>
<evidence type="ECO:0000313" key="3">
    <source>
        <dbReference type="Proteomes" id="UP000274756"/>
    </source>
</evidence>